<protein>
    <submittedName>
        <fullName evidence="2">Oxidoreductase</fullName>
    </submittedName>
</protein>
<organism evidence="2 3">
    <name type="scientific">Kitasatospora cystarginea</name>
    <dbReference type="NCBI Taxonomy" id="58350"/>
    <lineage>
        <taxon>Bacteria</taxon>
        <taxon>Bacillati</taxon>
        <taxon>Actinomycetota</taxon>
        <taxon>Actinomycetes</taxon>
        <taxon>Kitasatosporales</taxon>
        <taxon>Streptomycetaceae</taxon>
        <taxon>Kitasatospora</taxon>
    </lineage>
</organism>
<dbReference type="Proteomes" id="UP001500305">
    <property type="component" value="Unassembled WGS sequence"/>
</dbReference>
<gene>
    <name evidence="2" type="ORF">GCM10010430_56950</name>
</gene>
<proteinExistence type="predicted"/>
<dbReference type="RefSeq" id="WP_344639367.1">
    <property type="nucleotide sequence ID" value="NZ_BAAATR010000031.1"/>
</dbReference>
<dbReference type="EMBL" id="BAAATR010000031">
    <property type="protein sequence ID" value="GAA2264808.1"/>
    <property type="molecule type" value="Genomic_DNA"/>
</dbReference>
<sequence length="513" mass="54910">MLTYEDLTEPERQVWDAFRTGAVVDLRAGSVAEDDPARGAAWGAERTVRAEAVAAVLLQAAEQGGAATALRLTGARISGQLDLGGTRSESELRLEACHFEQHVVLRAASLRSTGLIGCWIPGLDGWLLKVDGNLFFEDSVFEGRLTLTRAQISGELRLSGAQLTATELLGPDAVTPRGLHAPGAGSAPGPWALWAGGLRMEGGCFARKGFRSRGGLRLVGARFDGGLFMERARIDNPDGDALTGDDLTASTIVLSEGFAATGAIRLPGATVRSRFSLDTAVLDGGAVALDGSRLSAGDLQLTFAATPVGTVDLQDAQAAVLQDGEHSWPADTRLDGFAYSSIQLPPGGPEPVARRLHWLARLPGYAPQPYEQLAAWYRKIGHDDDARRVLLEKQRRRRRTLGPAGRLWGRLLDVTVGYGYRPWQAALWLAVLALLGTVVFAHGTPHEVQPGQSAPFSPLIYTLDLLVPIGGFGQRAAWYWTGLHQWFGYGLIAAGWVLTTTVLAGVSRSLNRS</sequence>
<keyword evidence="1" id="KW-0472">Membrane</keyword>
<evidence type="ECO:0000313" key="3">
    <source>
        <dbReference type="Proteomes" id="UP001500305"/>
    </source>
</evidence>
<reference evidence="2 3" key="1">
    <citation type="journal article" date="2019" name="Int. J. Syst. Evol. Microbiol.">
        <title>The Global Catalogue of Microorganisms (GCM) 10K type strain sequencing project: providing services to taxonomists for standard genome sequencing and annotation.</title>
        <authorList>
            <consortium name="The Broad Institute Genomics Platform"/>
            <consortium name="The Broad Institute Genome Sequencing Center for Infectious Disease"/>
            <person name="Wu L."/>
            <person name="Ma J."/>
        </authorList>
    </citation>
    <scope>NUCLEOTIDE SEQUENCE [LARGE SCALE GENOMIC DNA]</scope>
    <source>
        <strain evidence="2 3">JCM 7356</strain>
    </source>
</reference>
<feature type="transmembrane region" description="Helical" evidence="1">
    <location>
        <begin position="486"/>
        <end position="506"/>
    </location>
</feature>
<keyword evidence="3" id="KW-1185">Reference proteome</keyword>
<name>A0ABN3ENU2_9ACTN</name>
<accession>A0ABN3ENU2</accession>
<keyword evidence="1" id="KW-1133">Transmembrane helix</keyword>
<evidence type="ECO:0000256" key="1">
    <source>
        <dbReference type="SAM" id="Phobius"/>
    </source>
</evidence>
<comment type="caution">
    <text evidence="2">The sequence shown here is derived from an EMBL/GenBank/DDBJ whole genome shotgun (WGS) entry which is preliminary data.</text>
</comment>
<keyword evidence="1" id="KW-0812">Transmembrane</keyword>
<evidence type="ECO:0000313" key="2">
    <source>
        <dbReference type="EMBL" id="GAA2264808.1"/>
    </source>
</evidence>